<proteinExistence type="predicted"/>
<reference evidence="2 3" key="1">
    <citation type="submission" date="2019-05" db="EMBL/GenBank/DDBJ databases">
        <title>Draft Genome of Bradyrhizobium elkanii strain SEMIA 938, Used in Commercial Inoculants for Lupinus spp. in Brazil.</title>
        <authorList>
            <person name="Hungria M."/>
            <person name="Delamuta J.R.M."/>
            <person name="Ribeiro R.A."/>
            <person name="Nogueira M.A."/>
        </authorList>
    </citation>
    <scope>NUCLEOTIDE SEQUENCE [LARGE SCALE GENOMIC DNA]</scope>
    <source>
        <strain evidence="2 3">Semia 938</strain>
    </source>
</reference>
<dbReference type="EMBL" id="SZZP01000013">
    <property type="protein sequence ID" value="TKV79290.1"/>
    <property type="molecule type" value="Genomic_DNA"/>
</dbReference>
<feature type="transmembrane region" description="Helical" evidence="1">
    <location>
        <begin position="125"/>
        <end position="149"/>
    </location>
</feature>
<protein>
    <submittedName>
        <fullName evidence="2">Uncharacterized protein</fullName>
    </submittedName>
</protein>
<feature type="transmembrane region" description="Helical" evidence="1">
    <location>
        <begin position="155"/>
        <end position="176"/>
    </location>
</feature>
<evidence type="ECO:0000313" key="2">
    <source>
        <dbReference type="EMBL" id="TKV79290.1"/>
    </source>
</evidence>
<gene>
    <name evidence="2" type="ORF">FDV58_21895</name>
</gene>
<evidence type="ECO:0000256" key="1">
    <source>
        <dbReference type="SAM" id="Phobius"/>
    </source>
</evidence>
<comment type="caution">
    <text evidence="2">The sequence shown here is derived from an EMBL/GenBank/DDBJ whole genome shotgun (WGS) entry which is preliminary data.</text>
</comment>
<dbReference type="Proteomes" id="UP000305095">
    <property type="component" value="Unassembled WGS sequence"/>
</dbReference>
<organism evidence="2 3">
    <name type="scientific">Bradyrhizobium elkanii</name>
    <dbReference type="NCBI Taxonomy" id="29448"/>
    <lineage>
        <taxon>Bacteria</taxon>
        <taxon>Pseudomonadati</taxon>
        <taxon>Pseudomonadota</taxon>
        <taxon>Alphaproteobacteria</taxon>
        <taxon>Hyphomicrobiales</taxon>
        <taxon>Nitrobacteraceae</taxon>
        <taxon>Bradyrhizobium</taxon>
    </lineage>
</organism>
<dbReference type="AlphaFoldDB" id="A0A4U6RX73"/>
<accession>A0A4U6RX73</accession>
<keyword evidence="1" id="KW-0472">Membrane</keyword>
<feature type="transmembrane region" description="Helical" evidence="1">
    <location>
        <begin position="28"/>
        <end position="46"/>
    </location>
</feature>
<name>A0A4U6RX73_BRAEL</name>
<keyword evidence="1" id="KW-0812">Transmembrane</keyword>
<keyword evidence="1" id="KW-1133">Transmembrane helix</keyword>
<feature type="transmembrane region" description="Helical" evidence="1">
    <location>
        <begin position="83"/>
        <end position="104"/>
    </location>
</feature>
<evidence type="ECO:0000313" key="3">
    <source>
        <dbReference type="Proteomes" id="UP000305095"/>
    </source>
</evidence>
<feature type="transmembrane region" description="Helical" evidence="1">
    <location>
        <begin position="53"/>
        <end position="71"/>
    </location>
</feature>
<sequence>MRLTMTIFLILAPYGAFAMLMLVTSATVSLLCAALICLAVIAFDVARGRSIKILGAGSVVVFAAIGCYLTFVDATPSSTAVKIAVDAGILLVSLGSIMIGHPFTRQYALEQVDAETAKLPGFLHANYLITGAWTAAMLLMLIGNIAVLYVPALPLWTGLLIAFAARNAAVGFTHWYPHYRAAKDAAPPAGALPSR</sequence>